<dbReference type="AlphaFoldDB" id="A0AAD5R7N7"/>
<feature type="region of interest" description="Disordered" evidence="1">
    <location>
        <begin position="61"/>
        <end position="80"/>
    </location>
</feature>
<comment type="caution">
    <text evidence="2">The sequence shown here is derived from an EMBL/GenBank/DDBJ whole genome shotgun (WGS) entry which is preliminary data.</text>
</comment>
<accession>A0AAD5R7N7</accession>
<dbReference type="Proteomes" id="UP001196413">
    <property type="component" value="Unassembled WGS sequence"/>
</dbReference>
<keyword evidence="3" id="KW-1185">Reference proteome</keyword>
<evidence type="ECO:0000313" key="2">
    <source>
        <dbReference type="EMBL" id="KAJ1370923.1"/>
    </source>
</evidence>
<protein>
    <submittedName>
        <fullName evidence="2">Uncharacterized protein</fullName>
    </submittedName>
</protein>
<evidence type="ECO:0000256" key="1">
    <source>
        <dbReference type="SAM" id="MobiDB-lite"/>
    </source>
</evidence>
<gene>
    <name evidence="2" type="ORF">KIN20_032749</name>
</gene>
<dbReference type="EMBL" id="JAHQIW010006872">
    <property type="protein sequence ID" value="KAJ1370923.1"/>
    <property type="molecule type" value="Genomic_DNA"/>
</dbReference>
<sequence length="116" mass="13005">MDRSGDYRYGSCCQVMIRKNERITVDELHKRRTKTADIVKITGFKPTSVYRTVKLFKETGGIADSPRKGRSTTSPTPQNIKEIRSEFNEIRGVRCAKWQKSSGSASGASKTLTKTS</sequence>
<name>A0AAD5R7N7_PARTN</name>
<reference evidence="2" key="1">
    <citation type="submission" date="2021-06" db="EMBL/GenBank/DDBJ databases">
        <title>Parelaphostrongylus tenuis whole genome reference sequence.</title>
        <authorList>
            <person name="Garwood T.J."/>
            <person name="Larsen P.A."/>
            <person name="Fountain-Jones N.M."/>
            <person name="Garbe J.R."/>
            <person name="Macchietto M.G."/>
            <person name="Kania S.A."/>
            <person name="Gerhold R.W."/>
            <person name="Richards J.E."/>
            <person name="Wolf T.M."/>
        </authorList>
    </citation>
    <scope>NUCLEOTIDE SEQUENCE</scope>
    <source>
        <strain evidence="2">MNPRO001-30</strain>
        <tissue evidence="2">Meninges</tissue>
    </source>
</reference>
<organism evidence="2 3">
    <name type="scientific">Parelaphostrongylus tenuis</name>
    <name type="common">Meningeal worm</name>
    <dbReference type="NCBI Taxonomy" id="148309"/>
    <lineage>
        <taxon>Eukaryota</taxon>
        <taxon>Metazoa</taxon>
        <taxon>Ecdysozoa</taxon>
        <taxon>Nematoda</taxon>
        <taxon>Chromadorea</taxon>
        <taxon>Rhabditida</taxon>
        <taxon>Rhabditina</taxon>
        <taxon>Rhabditomorpha</taxon>
        <taxon>Strongyloidea</taxon>
        <taxon>Metastrongylidae</taxon>
        <taxon>Parelaphostrongylus</taxon>
    </lineage>
</organism>
<proteinExistence type="predicted"/>
<evidence type="ECO:0000313" key="3">
    <source>
        <dbReference type="Proteomes" id="UP001196413"/>
    </source>
</evidence>